<sequence>MCAASLCSNRFCGSLVLRAKVKLALRVDTVESTSRGEPRPESPPTDKGLDEEHPFEAALRSLESEAGQAVADDVFGDNSFKDGGPCNLPGTAPTLSPGCDSVGKRIAAVLWDAGKASGFSDTLRSVSGAPTEDQVGLLQGQASVAAAAASREIKRMLGIQDAETQPENRVDGRLLEALARELGVDDVEFGKLCADGLPIGISREIPPCPLFPRYKKKTHPPFPAKRVGQGFRNYPSMSDPCAVEAVDETVRREQALGFIRQLSAEEVNDPSRTFVPRGSIPKKDGKVRVVDDYLRANINLRANVPNTCELPSVVNTRRLVGELQEKYPTRKWLLFELDLESAYRYLGVAREERKHLSFCHRDGNGVTTYFENCSLPFGLNSSGFWFVRYVRAVQSCAAKILQAWLPEGSAAGLMYVDDGLWLVDPEHYIEVCTVISLLWTLIGSRLSFKKMRAGQRLGCFIGVTLDVESPGEARFFLSAEKLARTKELLTGLVRTGKISLQDLASLAGKLSHYSQLRPFLKPHLQPFFGLKAAMEHRSLAVAKCPRGSEVSIVASFFLTLLALPSSAHPAGGISRAVRTRSQTLTIATDASLTALGGVIALSGPASGPRVFFFRTLLGVASGDPGLSQWGDLVKDVSTGCESRNIVALELLAAALGLLAADSVVKGAADYNVVLFTDNTAVEAILTKMYSPKPALAKLLRRMTHLLSQLTLTTFLVRRVDTKSNVIADGLSRGSLQGLPTSWKELHAPVSGIPLDL</sequence>
<feature type="region of interest" description="Disordered" evidence="1">
    <location>
        <begin position="30"/>
        <end position="51"/>
    </location>
</feature>
<dbReference type="PANTHER" id="PTHR33050">
    <property type="entry name" value="REVERSE TRANSCRIPTASE DOMAIN-CONTAINING PROTEIN"/>
    <property type="match status" value="1"/>
</dbReference>
<evidence type="ECO:0000313" key="4">
    <source>
        <dbReference type="EMBL" id="KAF4749617.1"/>
    </source>
</evidence>
<dbReference type="EMBL" id="JABANO010031883">
    <property type="protein sequence ID" value="KAF4709536.1"/>
    <property type="molecule type" value="Genomic_DNA"/>
</dbReference>
<evidence type="ECO:0000256" key="1">
    <source>
        <dbReference type="SAM" id="MobiDB-lite"/>
    </source>
</evidence>
<dbReference type="EMBL" id="JABANM010004191">
    <property type="protein sequence ID" value="KAF4749617.1"/>
    <property type="molecule type" value="Genomic_DNA"/>
</dbReference>
<dbReference type="Proteomes" id="UP000553632">
    <property type="component" value="Unassembled WGS sequence"/>
</dbReference>
<evidence type="ECO:0000313" key="2">
    <source>
        <dbReference type="EMBL" id="KAF4684510.1"/>
    </source>
</evidence>
<protein>
    <submittedName>
        <fullName evidence="4">Uncharacterized protein</fullName>
    </submittedName>
</protein>
<evidence type="ECO:0000313" key="6">
    <source>
        <dbReference type="Proteomes" id="UP000553632"/>
    </source>
</evidence>
<dbReference type="InterPro" id="IPR043502">
    <property type="entry name" value="DNA/RNA_pol_sf"/>
</dbReference>
<dbReference type="PANTHER" id="PTHR33050:SF7">
    <property type="entry name" value="RIBONUCLEASE H"/>
    <property type="match status" value="1"/>
</dbReference>
<comment type="caution">
    <text evidence="4">The sequence shown here is derived from an EMBL/GenBank/DDBJ whole genome shotgun (WGS) entry which is preliminary data.</text>
</comment>
<dbReference type="OrthoDB" id="10467035at2759"/>
<reference evidence="5 6" key="1">
    <citation type="submission" date="2020-04" db="EMBL/GenBank/DDBJ databases">
        <title>Perkinsus olseni comparative genomics.</title>
        <authorList>
            <person name="Bogema D.R."/>
        </authorList>
    </citation>
    <scope>NUCLEOTIDE SEQUENCE [LARGE SCALE GENOMIC DNA]</scope>
    <source>
        <strain evidence="2">00978-12</strain>
        <strain evidence="4">ATCC PRA-205</strain>
        <strain evidence="3 6">ATCC PRA-207</strain>
    </source>
</reference>
<dbReference type="Proteomes" id="UP000541610">
    <property type="component" value="Unassembled WGS sequence"/>
</dbReference>
<dbReference type="OMA" id="CIEDSEE"/>
<evidence type="ECO:0000313" key="3">
    <source>
        <dbReference type="EMBL" id="KAF4709536.1"/>
    </source>
</evidence>
<dbReference type="InterPro" id="IPR043128">
    <property type="entry name" value="Rev_trsase/Diguanyl_cyclase"/>
</dbReference>
<proteinExistence type="predicted"/>
<dbReference type="SUPFAM" id="SSF56672">
    <property type="entry name" value="DNA/RNA polymerases"/>
    <property type="match status" value="1"/>
</dbReference>
<evidence type="ECO:0000313" key="5">
    <source>
        <dbReference type="Proteomes" id="UP000541610"/>
    </source>
</evidence>
<name>A0A7J6TYC5_PEROL</name>
<gene>
    <name evidence="2" type="ORF">FOZ60_007724</name>
    <name evidence="4" type="ORF">FOZ62_023341</name>
    <name evidence="3" type="ORF">FOZ63_024872</name>
</gene>
<keyword evidence="6" id="KW-1185">Reference proteome</keyword>
<dbReference type="Gene3D" id="3.30.70.270">
    <property type="match status" value="1"/>
</dbReference>
<dbReference type="Proteomes" id="UP000574390">
    <property type="component" value="Unassembled WGS sequence"/>
</dbReference>
<dbReference type="Gene3D" id="3.10.10.10">
    <property type="entry name" value="HIV Type 1 Reverse Transcriptase, subunit A, domain 1"/>
    <property type="match status" value="1"/>
</dbReference>
<dbReference type="InterPro" id="IPR052055">
    <property type="entry name" value="Hepadnavirus_pol/RT"/>
</dbReference>
<evidence type="ECO:0000313" key="7">
    <source>
        <dbReference type="Proteomes" id="UP000574390"/>
    </source>
</evidence>
<organism evidence="4 7">
    <name type="scientific">Perkinsus olseni</name>
    <name type="common">Perkinsus atlanticus</name>
    <dbReference type="NCBI Taxonomy" id="32597"/>
    <lineage>
        <taxon>Eukaryota</taxon>
        <taxon>Sar</taxon>
        <taxon>Alveolata</taxon>
        <taxon>Perkinsozoa</taxon>
        <taxon>Perkinsea</taxon>
        <taxon>Perkinsida</taxon>
        <taxon>Perkinsidae</taxon>
        <taxon>Perkinsus</taxon>
    </lineage>
</organism>
<accession>A0A7J6TYC5</accession>
<dbReference type="AlphaFoldDB" id="A0A7J6TYC5"/>
<dbReference type="EMBL" id="JABANP010000308">
    <property type="protein sequence ID" value="KAF4684510.1"/>
    <property type="molecule type" value="Genomic_DNA"/>
</dbReference>